<protein>
    <submittedName>
        <fullName evidence="3">Acyltransferase</fullName>
    </submittedName>
</protein>
<reference evidence="3 4" key="1">
    <citation type="journal article" date="2019" name="Int. J. Syst. Evol. Microbiol.">
        <title>The Global Catalogue of Microorganisms (GCM) 10K type strain sequencing project: providing services to taxonomists for standard genome sequencing and annotation.</title>
        <authorList>
            <consortium name="The Broad Institute Genomics Platform"/>
            <consortium name="The Broad Institute Genome Sequencing Center for Infectious Disease"/>
            <person name="Wu L."/>
            <person name="Ma J."/>
        </authorList>
    </citation>
    <scope>NUCLEOTIDE SEQUENCE [LARGE SCALE GENOMIC DNA]</scope>
    <source>
        <strain evidence="3 4">JCM 15313</strain>
    </source>
</reference>
<evidence type="ECO:0000313" key="3">
    <source>
        <dbReference type="EMBL" id="GAA2003752.1"/>
    </source>
</evidence>
<proteinExistence type="predicted"/>
<dbReference type="PROSITE" id="PS00101">
    <property type="entry name" value="HEXAPEP_TRANSFERASES"/>
    <property type="match status" value="1"/>
</dbReference>
<keyword evidence="2" id="KW-0677">Repeat</keyword>
<dbReference type="Gene3D" id="2.160.10.10">
    <property type="entry name" value="Hexapeptide repeat proteins"/>
    <property type="match status" value="2"/>
</dbReference>
<accession>A0ABN2TCT8</accession>
<comment type="caution">
    <text evidence="3">The sequence shown here is derived from an EMBL/GenBank/DDBJ whole genome shotgun (WGS) entry which is preliminary data.</text>
</comment>
<keyword evidence="3" id="KW-0012">Acyltransferase</keyword>
<evidence type="ECO:0000256" key="1">
    <source>
        <dbReference type="ARBA" id="ARBA00022679"/>
    </source>
</evidence>
<dbReference type="InterPro" id="IPR011004">
    <property type="entry name" value="Trimer_LpxA-like_sf"/>
</dbReference>
<dbReference type="SUPFAM" id="SSF51161">
    <property type="entry name" value="Trimeric LpxA-like enzymes"/>
    <property type="match status" value="1"/>
</dbReference>
<sequence>MSGAHLYGPVDVADNALIGEHCTLGCPKEARLRDYQSGGVPSAPGARVRIGNGCILMNQVILYEGVSLGDDCLVEDRVRIGYDTVVGARSRLVYGAYVCDRVTIGPESRVAGFVCDATFIGERCTVMGDLVHEYTRPHQGWWEVDEPAPTIVDDSVVGYGAHVIGGVTIGPRSYVAAGATVTRDVPPESVVVGVNNHTPVRDWPGERLSGLISQWTTARRR</sequence>
<dbReference type="EMBL" id="BAAAPC010000014">
    <property type="protein sequence ID" value="GAA2003752.1"/>
    <property type="molecule type" value="Genomic_DNA"/>
</dbReference>
<dbReference type="InterPro" id="IPR050179">
    <property type="entry name" value="Trans_hexapeptide_repeat"/>
</dbReference>
<keyword evidence="4" id="KW-1185">Reference proteome</keyword>
<dbReference type="PANTHER" id="PTHR43300:SF11">
    <property type="entry name" value="ACETYLTRANSFERASE RV3034C-RELATED"/>
    <property type="match status" value="1"/>
</dbReference>
<organism evidence="3 4">
    <name type="scientific">Nocardiopsis rhodophaea</name>
    <dbReference type="NCBI Taxonomy" id="280238"/>
    <lineage>
        <taxon>Bacteria</taxon>
        <taxon>Bacillati</taxon>
        <taxon>Actinomycetota</taxon>
        <taxon>Actinomycetes</taxon>
        <taxon>Streptosporangiales</taxon>
        <taxon>Nocardiopsidaceae</taxon>
        <taxon>Nocardiopsis</taxon>
    </lineage>
</organism>
<dbReference type="Pfam" id="PF00132">
    <property type="entry name" value="Hexapep"/>
    <property type="match status" value="1"/>
</dbReference>
<evidence type="ECO:0000313" key="4">
    <source>
        <dbReference type="Proteomes" id="UP001501585"/>
    </source>
</evidence>
<dbReference type="Proteomes" id="UP001501585">
    <property type="component" value="Unassembled WGS sequence"/>
</dbReference>
<dbReference type="Pfam" id="PF14602">
    <property type="entry name" value="Hexapep_2"/>
    <property type="match status" value="2"/>
</dbReference>
<dbReference type="GO" id="GO:0016746">
    <property type="term" value="F:acyltransferase activity"/>
    <property type="evidence" value="ECO:0007669"/>
    <property type="project" value="UniProtKB-KW"/>
</dbReference>
<keyword evidence="1" id="KW-0808">Transferase</keyword>
<dbReference type="InterPro" id="IPR001451">
    <property type="entry name" value="Hexapep"/>
</dbReference>
<dbReference type="InterPro" id="IPR018357">
    <property type="entry name" value="Hexapep_transf_CS"/>
</dbReference>
<name>A0ABN2TCT8_9ACTN</name>
<gene>
    <name evidence="3" type="ORF">GCM10009799_33600</name>
</gene>
<dbReference type="PANTHER" id="PTHR43300">
    <property type="entry name" value="ACETYLTRANSFERASE"/>
    <property type="match status" value="1"/>
</dbReference>
<evidence type="ECO:0000256" key="2">
    <source>
        <dbReference type="ARBA" id="ARBA00022737"/>
    </source>
</evidence>